<feature type="compositionally biased region" description="Pro residues" evidence="1">
    <location>
        <begin position="75"/>
        <end position="86"/>
    </location>
</feature>
<evidence type="ECO:0000313" key="3">
    <source>
        <dbReference type="Proteomes" id="UP000054538"/>
    </source>
</evidence>
<dbReference type="Gene3D" id="3.30.160.60">
    <property type="entry name" value="Classic Zinc Finger"/>
    <property type="match status" value="1"/>
</dbReference>
<feature type="compositionally biased region" description="Basic and acidic residues" evidence="1">
    <location>
        <begin position="550"/>
        <end position="559"/>
    </location>
</feature>
<dbReference type="Proteomes" id="UP000054538">
    <property type="component" value="Unassembled WGS sequence"/>
</dbReference>
<dbReference type="AlphaFoldDB" id="A0A0D0DUM5"/>
<dbReference type="HOGENOM" id="CLU_415103_0_0_1"/>
<evidence type="ECO:0008006" key="4">
    <source>
        <dbReference type="Google" id="ProtNLM"/>
    </source>
</evidence>
<feature type="compositionally biased region" description="Basic residues" evidence="1">
    <location>
        <begin position="462"/>
        <end position="474"/>
    </location>
</feature>
<protein>
    <recommendedName>
        <fullName evidence="4">C2H2-type domain-containing protein</fullName>
    </recommendedName>
</protein>
<accession>A0A0D0DUM5</accession>
<name>A0A0D0DUM5_9AGAM</name>
<reference evidence="3" key="2">
    <citation type="submission" date="2015-01" db="EMBL/GenBank/DDBJ databases">
        <title>Evolutionary Origins and Diversification of the Mycorrhizal Mutualists.</title>
        <authorList>
            <consortium name="DOE Joint Genome Institute"/>
            <consortium name="Mycorrhizal Genomics Consortium"/>
            <person name="Kohler A."/>
            <person name="Kuo A."/>
            <person name="Nagy L.G."/>
            <person name="Floudas D."/>
            <person name="Copeland A."/>
            <person name="Barry K.W."/>
            <person name="Cichocki N."/>
            <person name="Veneault-Fourrey C."/>
            <person name="LaButti K."/>
            <person name="Lindquist E.A."/>
            <person name="Lipzen A."/>
            <person name="Lundell T."/>
            <person name="Morin E."/>
            <person name="Murat C."/>
            <person name="Riley R."/>
            <person name="Ohm R."/>
            <person name="Sun H."/>
            <person name="Tunlid A."/>
            <person name="Henrissat B."/>
            <person name="Grigoriev I.V."/>
            <person name="Hibbett D.S."/>
            <person name="Martin F."/>
        </authorList>
    </citation>
    <scope>NUCLEOTIDE SEQUENCE [LARGE SCALE GENOMIC DNA]</scope>
    <source>
        <strain evidence="3">Ve08.2h10</strain>
    </source>
</reference>
<feature type="region of interest" description="Disordered" evidence="1">
    <location>
        <begin position="461"/>
        <end position="559"/>
    </location>
</feature>
<reference evidence="2 3" key="1">
    <citation type="submission" date="2014-04" db="EMBL/GenBank/DDBJ databases">
        <authorList>
            <consortium name="DOE Joint Genome Institute"/>
            <person name="Kuo A."/>
            <person name="Kohler A."/>
            <person name="Jargeat P."/>
            <person name="Nagy L.G."/>
            <person name="Floudas D."/>
            <person name="Copeland A."/>
            <person name="Barry K.W."/>
            <person name="Cichocki N."/>
            <person name="Veneault-Fourrey C."/>
            <person name="LaButti K."/>
            <person name="Lindquist E.A."/>
            <person name="Lipzen A."/>
            <person name="Lundell T."/>
            <person name="Morin E."/>
            <person name="Murat C."/>
            <person name="Sun H."/>
            <person name="Tunlid A."/>
            <person name="Henrissat B."/>
            <person name="Grigoriev I.V."/>
            <person name="Hibbett D.S."/>
            <person name="Martin F."/>
            <person name="Nordberg H.P."/>
            <person name="Cantor M.N."/>
            <person name="Hua S.X."/>
        </authorList>
    </citation>
    <scope>NUCLEOTIDE SEQUENCE [LARGE SCALE GENOMIC DNA]</scope>
    <source>
        <strain evidence="2 3">Ve08.2h10</strain>
    </source>
</reference>
<dbReference type="InParanoid" id="A0A0D0DUM5"/>
<keyword evidence="3" id="KW-1185">Reference proteome</keyword>
<feature type="region of interest" description="Disordered" evidence="1">
    <location>
        <begin position="1"/>
        <end position="26"/>
    </location>
</feature>
<feature type="compositionally biased region" description="Polar residues" evidence="1">
    <location>
        <begin position="478"/>
        <end position="504"/>
    </location>
</feature>
<sequence>MTPDFSENMHPPKDWKPPARPNASFKACASRALPQDWPARFKYPPLPFDHPLAASICNPPVIAPTAIDDVVARPAIPPRHPDPSPSVPSTNKSPFGSPASLAPVSSFTPQSSHVGVDRSPYWTQFHPNGSMTPVYHQDVSGLTPGPYSQPQGNRDQDLPSTLSNTSVDHPLSLDTINIPTAVHHNVHAPDLFAFEQVDHFPNPAPPTGLPSSHEFTFACDPQVQSTGAYYMGNWQSNLAQYHFQYQNNNSQYSLSTPLVNHRQSLDTLNLPSVVHHGISAPSSIIPTPYLVPLEDAARLSGPSPLTALPNSYEFSLTCDTQSERHLETTLFLQEQGARFQFDQQNLTVNYAPSEVTLPLTPEQTTELRPEDFDTEEDYWAALFAPEVLHARPRDINQFTAEASLFQPDATSCYQYQDYADTQSQLTHENNPFPVHEAPESYAPDPDEAAAALVLSVIAPPRPAKKMNKTRKSKACHSTDASTTPSVAQSTHDYCGSQASSSTHSVYPPGYQLAQSMPIAGPSSGQVSSSTSHRGQKRSSSSSGPESDNEGDSKRPRLLETRDGANRYFCHTCQEWVAKNRKRIHERSRRHSGETRFFCRICMKLNKTCRGHSRKDSLKRHIKQQHSDISPLICETFPSILDSYDPNEGRQDWEDMLIPPQQ</sequence>
<dbReference type="EMBL" id="KN824907">
    <property type="protein sequence ID" value="KIK98093.1"/>
    <property type="molecule type" value="Genomic_DNA"/>
</dbReference>
<dbReference type="OrthoDB" id="2683131at2759"/>
<gene>
    <name evidence="2" type="ORF">PAXRUDRAFT_9790</name>
</gene>
<feature type="compositionally biased region" description="Low complexity" evidence="1">
    <location>
        <begin position="522"/>
        <end position="545"/>
    </location>
</feature>
<organism evidence="2 3">
    <name type="scientific">Paxillus rubicundulus Ve08.2h10</name>
    <dbReference type="NCBI Taxonomy" id="930991"/>
    <lineage>
        <taxon>Eukaryota</taxon>
        <taxon>Fungi</taxon>
        <taxon>Dikarya</taxon>
        <taxon>Basidiomycota</taxon>
        <taxon>Agaricomycotina</taxon>
        <taxon>Agaricomycetes</taxon>
        <taxon>Agaricomycetidae</taxon>
        <taxon>Boletales</taxon>
        <taxon>Paxilineae</taxon>
        <taxon>Paxillaceae</taxon>
        <taxon>Paxillus</taxon>
    </lineage>
</organism>
<feature type="compositionally biased region" description="Polar residues" evidence="1">
    <location>
        <begin position="146"/>
        <end position="166"/>
    </location>
</feature>
<evidence type="ECO:0000256" key="1">
    <source>
        <dbReference type="SAM" id="MobiDB-lite"/>
    </source>
</evidence>
<feature type="compositionally biased region" description="Polar residues" evidence="1">
    <location>
        <begin position="103"/>
        <end position="113"/>
    </location>
</feature>
<feature type="region of interest" description="Disordered" evidence="1">
    <location>
        <begin position="73"/>
        <end position="113"/>
    </location>
</feature>
<feature type="region of interest" description="Disordered" evidence="1">
    <location>
        <begin position="132"/>
        <end position="166"/>
    </location>
</feature>
<evidence type="ECO:0000313" key="2">
    <source>
        <dbReference type="EMBL" id="KIK98093.1"/>
    </source>
</evidence>
<proteinExistence type="predicted"/>